<evidence type="ECO:0000256" key="11">
    <source>
        <dbReference type="ARBA" id="ARBA00023326"/>
    </source>
</evidence>
<organism evidence="15 16">
    <name type="scientific">Thelonectria olida</name>
    <dbReference type="NCBI Taxonomy" id="1576542"/>
    <lineage>
        <taxon>Eukaryota</taxon>
        <taxon>Fungi</taxon>
        <taxon>Dikarya</taxon>
        <taxon>Ascomycota</taxon>
        <taxon>Pezizomycotina</taxon>
        <taxon>Sordariomycetes</taxon>
        <taxon>Hypocreomycetidae</taxon>
        <taxon>Hypocreales</taxon>
        <taxon>Nectriaceae</taxon>
        <taxon>Thelonectria</taxon>
    </lineage>
</organism>
<feature type="transmembrane region" description="Helical" evidence="13">
    <location>
        <begin position="64"/>
        <end position="81"/>
    </location>
</feature>
<keyword evidence="7" id="KW-0146">Chitin degradation</keyword>
<protein>
    <recommendedName>
        <fullName evidence="4">chitinase</fullName>
        <ecNumber evidence="4">3.2.1.14</ecNumber>
    </recommendedName>
</protein>
<keyword evidence="16" id="KW-1185">Reference proteome</keyword>
<keyword evidence="13" id="KW-0812">Transmembrane</keyword>
<keyword evidence="10 12" id="KW-0326">Glycosidase</keyword>
<comment type="subcellular location">
    <subcellularLocation>
        <location evidence="2">Secreted</location>
    </subcellularLocation>
</comment>
<comment type="catalytic activity">
    <reaction evidence="1">
        <text>Random endo-hydrolysis of N-acetyl-beta-D-glucosaminide (1-&gt;4)-beta-linkages in chitin and chitodextrins.</text>
        <dbReference type="EC" id="3.2.1.14"/>
    </reaction>
</comment>
<accession>A0A9P8WFQ9</accession>
<dbReference type="FunFam" id="3.10.50.10:FF:000005">
    <property type="entry name" value="Endochitinase B1"/>
    <property type="match status" value="1"/>
</dbReference>
<keyword evidence="8" id="KW-0325">Glycoprotein</keyword>
<gene>
    <name evidence="15" type="ORF">B0T10DRAFT_474905</name>
</gene>
<dbReference type="Proteomes" id="UP000777438">
    <property type="component" value="Unassembled WGS sequence"/>
</dbReference>
<dbReference type="CDD" id="cd06548">
    <property type="entry name" value="GH18_chitinase"/>
    <property type="match status" value="1"/>
</dbReference>
<evidence type="ECO:0000256" key="5">
    <source>
        <dbReference type="ARBA" id="ARBA00022525"/>
    </source>
</evidence>
<dbReference type="PROSITE" id="PS51910">
    <property type="entry name" value="GH18_2"/>
    <property type="match status" value="1"/>
</dbReference>
<evidence type="ECO:0000256" key="10">
    <source>
        <dbReference type="ARBA" id="ARBA00023295"/>
    </source>
</evidence>
<evidence type="ECO:0000256" key="6">
    <source>
        <dbReference type="ARBA" id="ARBA00022801"/>
    </source>
</evidence>
<dbReference type="EC" id="3.2.1.14" evidence="4"/>
<dbReference type="AlphaFoldDB" id="A0A9P8WFQ9"/>
<comment type="similarity">
    <text evidence="3">Belongs to the glycosyl hydrolase 18 family. Chitinase class V subfamily.</text>
</comment>
<dbReference type="FunFam" id="3.20.20.80:FF:000095">
    <property type="entry name" value="Endochitinase B1"/>
    <property type="match status" value="1"/>
</dbReference>
<dbReference type="SUPFAM" id="SSF51445">
    <property type="entry name" value="(Trans)glycosidases"/>
    <property type="match status" value="1"/>
</dbReference>
<dbReference type="PANTHER" id="PTHR11177">
    <property type="entry name" value="CHITINASE"/>
    <property type="match status" value="1"/>
</dbReference>
<dbReference type="Gene3D" id="3.20.20.80">
    <property type="entry name" value="Glycosidases"/>
    <property type="match status" value="1"/>
</dbReference>
<dbReference type="InterPro" id="IPR050314">
    <property type="entry name" value="Glycosyl_Hydrlase_18"/>
</dbReference>
<keyword evidence="13" id="KW-0472">Membrane</keyword>
<evidence type="ECO:0000256" key="4">
    <source>
        <dbReference type="ARBA" id="ARBA00012729"/>
    </source>
</evidence>
<dbReference type="GO" id="GO:0008061">
    <property type="term" value="F:chitin binding"/>
    <property type="evidence" value="ECO:0007669"/>
    <property type="project" value="InterPro"/>
</dbReference>
<feature type="domain" description="GH18" evidence="14">
    <location>
        <begin position="103"/>
        <end position="467"/>
    </location>
</feature>
<evidence type="ECO:0000256" key="12">
    <source>
        <dbReference type="RuleBase" id="RU000489"/>
    </source>
</evidence>
<keyword evidence="6 12" id="KW-0378">Hydrolase</keyword>
<dbReference type="Gene3D" id="3.10.50.10">
    <property type="match status" value="1"/>
</dbReference>
<dbReference type="SMART" id="SM00636">
    <property type="entry name" value="Glyco_18"/>
    <property type="match status" value="1"/>
</dbReference>
<dbReference type="GO" id="GO:0000272">
    <property type="term" value="P:polysaccharide catabolic process"/>
    <property type="evidence" value="ECO:0007669"/>
    <property type="project" value="UniProtKB-KW"/>
</dbReference>
<dbReference type="SUPFAM" id="SSF54556">
    <property type="entry name" value="Chitinase insertion domain"/>
    <property type="match status" value="1"/>
</dbReference>
<dbReference type="InterPro" id="IPR001223">
    <property type="entry name" value="Glyco_hydro18_cat"/>
</dbReference>
<evidence type="ECO:0000256" key="3">
    <source>
        <dbReference type="ARBA" id="ARBA00008682"/>
    </source>
</evidence>
<evidence type="ECO:0000313" key="16">
    <source>
        <dbReference type="Proteomes" id="UP000777438"/>
    </source>
</evidence>
<keyword evidence="5" id="KW-0964">Secreted</keyword>
<dbReference type="GO" id="GO:0005576">
    <property type="term" value="C:extracellular region"/>
    <property type="evidence" value="ECO:0007669"/>
    <property type="project" value="UniProtKB-SubCell"/>
</dbReference>
<name>A0A9P8WFQ9_9HYPO</name>
<dbReference type="InterPro" id="IPR001579">
    <property type="entry name" value="Glyco_hydro_18_chit_AS"/>
</dbReference>
<keyword evidence="13" id="KW-1133">Transmembrane helix</keyword>
<dbReference type="GO" id="GO:0008843">
    <property type="term" value="F:endochitinase activity"/>
    <property type="evidence" value="ECO:0007669"/>
    <property type="project" value="UniProtKB-EC"/>
</dbReference>
<evidence type="ECO:0000256" key="1">
    <source>
        <dbReference type="ARBA" id="ARBA00000822"/>
    </source>
</evidence>
<evidence type="ECO:0000256" key="2">
    <source>
        <dbReference type="ARBA" id="ARBA00004613"/>
    </source>
</evidence>
<evidence type="ECO:0000256" key="7">
    <source>
        <dbReference type="ARBA" id="ARBA00023024"/>
    </source>
</evidence>
<keyword evidence="11" id="KW-0624">Polysaccharide degradation</keyword>
<reference evidence="15 16" key="1">
    <citation type="journal article" date="2021" name="Nat. Commun.">
        <title>Genetic determinants of endophytism in the Arabidopsis root mycobiome.</title>
        <authorList>
            <person name="Mesny F."/>
            <person name="Miyauchi S."/>
            <person name="Thiergart T."/>
            <person name="Pickel B."/>
            <person name="Atanasova L."/>
            <person name="Karlsson M."/>
            <person name="Huettel B."/>
            <person name="Barry K.W."/>
            <person name="Haridas S."/>
            <person name="Chen C."/>
            <person name="Bauer D."/>
            <person name="Andreopoulos W."/>
            <person name="Pangilinan J."/>
            <person name="LaButti K."/>
            <person name="Riley R."/>
            <person name="Lipzen A."/>
            <person name="Clum A."/>
            <person name="Drula E."/>
            <person name="Henrissat B."/>
            <person name="Kohler A."/>
            <person name="Grigoriev I.V."/>
            <person name="Martin F.M."/>
            <person name="Hacquard S."/>
        </authorList>
    </citation>
    <scope>NUCLEOTIDE SEQUENCE [LARGE SCALE GENOMIC DNA]</scope>
    <source>
        <strain evidence="15 16">MPI-CAGE-CH-0241</strain>
    </source>
</reference>
<dbReference type="InterPro" id="IPR017853">
    <property type="entry name" value="GH"/>
</dbReference>
<evidence type="ECO:0000259" key="14">
    <source>
        <dbReference type="PROSITE" id="PS51910"/>
    </source>
</evidence>
<dbReference type="PANTHER" id="PTHR11177:SF317">
    <property type="entry name" value="CHITINASE 12-RELATED"/>
    <property type="match status" value="1"/>
</dbReference>
<evidence type="ECO:0000256" key="8">
    <source>
        <dbReference type="ARBA" id="ARBA00023180"/>
    </source>
</evidence>
<dbReference type="PROSITE" id="PS01095">
    <property type="entry name" value="GH18_1"/>
    <property type="match status" value="1"/>
</dbReference>
<dbReference type="InterPro" id="IPR011583">
    <property type="entry name" value="Chitinase_II/V-like_cat"/>
</dbReference>
<keyword evidence="9" id="KW-0119">Carbohydrate metabolism</keyword>
<evidence type="ECO:0000313" key="15">
    <source>
        <dbReference type="EMBL" id="KAH6896683.1"/>
    </source>
</evidence>
<evidence type="ECO:0000256" key="13">
    <source>
        <dbReference type="SAM" id="Phobius"/>
    </source>
</evidence>
<dbReference type="Pfam" id="PF00704">
    <property type="entry name" value="Glyco_hydro_18"/>
    <property type="match status" value="1"/>
</dbReference>
<dbReference type="GO" id="GO:0006032">
    <property type="term" value="P:chitin catabolic process"/>
    <property type="evidence" value="ECO:0007669"/>
    <property type="project" value="UniProtKB-KW"/>
</dbReference>
<dbReference type="InterPro" id="IPR029070">
    <property type="entry name" value="Chitinase_insertion_sf"/>
</dbReference>
<dbReference type="OrthoDB" id="76388at2759"/>
<comment type="caution">
    <text evidence="15">The sequence shown here is derived from an EMBL/GenBank/DDBJ whole genome shotgun (WGS) entry which is preliminary data.</text>
</comment>
<sequence>MEMRIDILSRLVSSSPSSINQDQDPFLGLPHSIIATLPEQPRGPCITDPEHRQPTSPLRAISKLGYLLISGFLVLFLAFHFRDNNPHHSISLVIMGGGPSPGYRSVVYFVNWAIYGRKHRPQDLPAEKLTHILYAFANVRADTGEVHLTDTWADTDIHWEGDSWNDSGTNLYGCLKQLNLLKKRNRNLKVLLSIGGWTYSSNFKAPASTQAGRETFARSSVDLLKNLGFDGLDIDWEYPQNPDEARDFVALLATVRRELDAYASTLSRHHHFELTVACPAGASNYEKLDVRGMDQYLDFWNLMAYDYAGSWDQTAGHQSNLYPCRSNPASTPFSTSNAVGFYVHNGVHPSKIVLGMPLYGRAFENTDGPGRPFQGVGEGTWEAGVHDYKKLPLEGSRVHTDNDCRATFCYHPGQRKMVTYDTPQMAADKAGYIKHDGLGGAMWWESSGDKEGHESLIGTVVHGLGGPAALKREHNCLEYPQTKYDNLRNVFPDC</sequence>
<dbReference type="EMBL" id="JAGPYM010000003">
    <property type="protein sequence ID" value="KAH6896683.1"/>
    <property type="molecule type" value="Genomic_DNA"/>
</dbReference>
<proteinExistence type="inferred from homology"/>
<evidence type="ECO:0000256" key="9">
    <source>
        <dbReference type="ARBA" id="ARBA00023277"/>
    </source>
</evidence>